<organism evidence="3 4">
    <name type="scientific">Actinocatenispora rupis</name>
    <dbReference type="NCBI Taxonomy" id="519421"/>
    <lineage>
        <taxon>Bacteria</taxon>
        <taxon>Bacillati</taxon>
        <taxon>Actinomycetota</taxon>
        <taxon>Actinomycetes</taxon>
        <taxon>Micromonosporales</taxon>
        <taxon>Micromonosporaceae</taxon>
        <taxon>Actinocatenispora</taxon>
    </lineage>
</organism>
<sequence>MNLAEVRTEEVDGGWALVFVRELRHAPERVWAALTEPGQLAAWAPYTADRDLAATGDATLTMIDGEDGQDLAATVSRSEPPTLLEYTWGDSLLRWELAPAGGGTRLTLRQTLAEPEWASKIAAGWHLCLDVAEHLLDGDPVPPIRGMDAMNHGWTELNTAYGERLAD</sequence>
<dbReference type="Proteomes" id="UP000612808">
    <property type="component" value="Unassembled WGS sequence"/>
</dbReference>
<dbReference type="SUPFAM" id="SSF55961">
    <property type="entry name" value="Bet v1-like"/>
    <property type="match status" value="1"/>
</dbReference>
<dbReference type="InterPro" id="IPR023393">
    <property type="entry name" value="START-like_dom_sf"/>
</dbReference>
<accession>A0A8J3J795</accession>
<evidence type="ECO:0000313" key="3">
    <source>
        <dbReference type="EMBL" id="GID11442.1"/>
    </source>
</evidence>
<evidence type="ECO:0000256" key="1">
    <source>
        <dbReference type="ARBA" id="ARBA00006817"/>
    </source>
</evidence>
<name>A0A8J3J795_9ACTN</name>
<dbReference type="InterPro" id="IPR013538">
    <property type="entry name" value="ASHA1/2-like_C"/>
</dbReference>
<reference evidence="3" key="1">
    <citation type="submission" date="2021-01" db="EMBL/GenBank/DDBJ databases">
        <title>Whole genome shotgun sequence of Actinocatenispora rupis NBRC 107355.</title>
        <authorList>
            <person name="Komaki H."/>
            <person name="Tamura T."/>
        </authorList>
    </citation>
    <scope>NUCLEOTIDE SEQUENCE</scope>
    <source>
        <strain evidence="3">NBRC 107355</strain>
    </source>
</reference>
<comment type="caution">
    <text evidence="3">The sequence shown here is derived from an EMBL/GenBank/DDBJ whole genome shotgun (WGS) entry which is preliminary data.</text>
</comment>
<evidence type="ECO:0000313" key="4">
    <source>
        <dbReference type="Proteomes" id="UP000612808"/>
    </source>
</evidence>
<keyword evidence="4" id="KW-1185">Reference proteome</keyword>
<comment type="similarity">
    <text evidence="1">Belongs to the AHA1 family.</text>
</comment>
<dbReference type="CDD" id="cd08899">
    <property type="entry name" value="SRPBCC_CalC_Aha1-like_6"/>
    <property type="match status" value="1"/>
</dbReference>
<dbReference type="RefSeq" id="WP_203657432.1">
    <property type="nucleotide sequence ID" value="NZ_BAAAZM010000006.1"/>
</dbReference>
<dbReference type="AlphaFoldDB" id="A0A8J3J795"/>
<dbReference type="Gene3D" id="3.30.530.20">
    <property type="match status" value="1"/>
</dbReference>
<protein>
    <recommendedName>
        <fullName evidence="2">Activator of Hsp90 ATPase homologue 1/2-like C-terminal domain-containing protein</fullName>
    </recommendedName>
</protein>
<proteinExistence type="inferred from homology"/>
<dbReference type="EMBL" id="BOMB01000012">
    <property type="protein sequence ID" value="GID11442.1"/>
    <property type="molecule type" value="Genomic_DNA"/>
</dbReference>
<feature type="domain" description="Activator of Hsp90 ATPase homologue 1/2-like C-terminal" evidence="2">
    <location>
        <begin position="26"/>
        <end position="131"/>
    </location>
</feature>
<evidence type="ECO:0000259" key="2">
    <source>
        <dbReference type="Pfam" id="PF08327"/>
    </source>
</evidence>
<gene>
    <name evidence="3" type="ORF">Aru02nite_23310</name>
</gene>
<dbReference type="Pfam" id="PF08327">
    <property type="entry name" value="AHSA1"/>
    <property type="match status" value="1"/>
</dbReference>